<dbReference type="InterPro" id="IPR012677">
    <property type="entry name" value="Nucleotide-bd_a/b_plait_sf"/>
</dbReference>
<evidence type="ECO:0000313" key="2">
    <source>
        <dbReference type="EMBL" id="OAO93698.1"/>
    </source>
</evidence>
<name>A0A178UIP1_ARATH</name>
<evidence type="ECO:0008006" key="4">
    <source>
        <dbReference type="Google" id="ProtNLM"/>
    </source>
</evidence>
<dbReference type="ExpressionAtlas" id="A0A178UIP1">
    <property type="expression patterns" value="baseline and differential"/>
</dbReference>
<dbReference type="SUPFAM" id="SSF54928">
    <property type="entry name" value="RNA-binding domain, RBD"/>
    <property type="match status" value="1"/>
</dbReference>
<evidence type="ECO:0000256" key="1">
    <source>
        <dbReference type="SAM" id="MobiDB-lite"/>
    </source>
</evidence>
<dbReference type="Gene3D" id="3.30.70.330">
    <property type="match status" value="1"/>
</dbReference>
<dbReference type="GO" id="GO:0003676">
    <property type="term" value="F:nucleic acid binding"/>
    <property type="evidence" value="ECO:0007669"/>
    <property type="project" value="InterPro"/>
</dbReference>
<feature type="region of interest" description="Disordered" evidence="1">
    <location>
        <begin position="299"/>
        <end position="318"/>
    </location>
</feature>
<protein>
    <recommendedName>
        <fullName evidence="4">RRM domain-containing protein</fullName>
    </recommendedName>
</protein>
<dbReference type="AlphaFoldDB" id="A0A178UIP1"/>
<dbReference type="Proteomes" id="UP000078284">
    <property type="component" value="Chromosome 5"/>
</dbReference>
<organism evidence="2 3">
    <name type="scientific">Arabidopsis thaliana</name>
    <name type="common">Mouse-ear cress</name>
    <dbReference type="NCBI Taxonomy" id="3702"/>
    <lineage>
        <taxon>Eukaryota</taxon>
        <taxon>Viridiplantae</taxon>
        <taxon>Streptophyta</taxon>
        <taxon>Embryophyta</taxon>
        <taxon>Tracheophyta</taxon>
        <taxon>Spermatophyta</taxon>
        <taxon>Magnoliopsida</taxon>
        <taxon>eudicotyledons</taxon>
        <taxon>Gunneridae</taxon>
        <taxon>Pentapetalae</taxon>
        <taxon>rosids</taxon>
        <taxon>malvids</taxon>
        <taxon>Brassicales</taxon>
        <taxon>Brassicaceae</taxon>
        <taxon>Camelineae</taxon>
        <taxon>Arabidopsis</taxon>
    </lineage>
</organism>
<proteinExistence type="predicted"/>
<sequence length="318" mass="35555">MFLPVLDSLPSDYDLLRKTYSRMKLEWSTHDLISHCVQEEERLTNEKKEHDLVAGKVICDKKRKQYDECLEAGLESKDTNNRKCFSKISVEGYDTSVHEFPLKLALAKHFASCGKIVDIDVPRDFKKRILKSPLFIIFHAKEGESPVDKALELSGTDVGGWNVVVKSLPGQQMYRDPGGVDRFKGERTLIVKVYDTPSTLSKIDLQIGLCKHFSSCGEVTGVSVLVHGNLCCHESKARVDIMGKGCVDKALELSGRTADGWKIVVYFVVPPAGRKLKPTGSGSGHPTIGVERMKKAELKKKAKMKMMDKGKKKRKTTE</sequence>
<accession>A0A178UIP1</accession>
<dbReference type="EMBL" id="LUHQ01000005">
    <property type="protein sequence ID" value="OAO93698.1"/>
    <property type="molecule type" value="Genomic_DNA"/>
</dbReference>
<evidence type="ECO:0000313" key="3">
    <source>
        <dbReference type="Proteomes" id="UP000078284"/>
    </source>
</evidence>
<comment type="caution">
    <text evidence="2">The sequence shown here is derived from an EMBL/GenBank/DDBJ whole genome shotgun (WGS) entry which is preliminary data.</text>
</comment>
<dbReference type="InterPro" id="IPR035979">
    <property type="entry name" value="RBD_domain_sf"/>
</dbReference>
<reference evidence="3" key="1">
    <citation type="journal article" date="2016" name="Proc. Natl. Acad. Sci. U.S.A.">
        <title>Chromosome-level assembly of Arabidopsis thaliana Ler reveals the extent of translocation and inversion polymorphisms.</title>
        <authorList>
            <person name="Zapata L."/>
            <person name="Ding J."/>
            <person name="Willing E.M."/>
            <person name="Hartwig B."/>
            <person name="Bezdan D."/>
            <person name="Jiao W.B."/>
            <person name="Patel V."/>
            <person name="Velikkakam James G."/>
            <person name="Koornneef M."/>
            <person name="Ossowski S."/>
            <person name="Schneeberger K."/>
        </authorList>
    </citation>
    <scope>NUCLEOTIDE SEQUENCE [LARGE SCALE GENOMIC DNA]</scope>
    <source>
        <strain evidence="3">cv. Landsberg erecta</strain>
    </source>
</reference>
<gene>
    <name evidence="2" type="ordered locus">AXX17_At5g52660</name>
</gene>